<feature type="compositionally biased region" description="Basic residues" evidence="1">
    <location>
        <begin position="20"/>
        <end position="34"/>
    </location>
</feature>
<feature type="region of interest" description="Disordered" evidence="1">
    <location>
        <begin position="1"/>
        <end position="55"/>
    </location>
</feature>
<proteinExistence type="predicted"/>
<protein>
    <submittedName>
        <fullName evidence="2">Uncharacterized protein</fullName>
    </submittedName>
</protein>
<evidence type="ECO:0000256" key="1">
    <source>
        <dbReference type="SAM" id="MobiDB-lite"/>
    </source>
</evidence>
<organism evidence="2 3">
    <name type="scientific">Streptomyces alanosinicus</name>
    <dbReference type="NCBI Taxonomy" id="68171"/>
    <lineage>
        <taxon>Bacteria</taxon>
        <taxon>Bacillati</taxon>
        <taxon>Actinomycetota</taxon>
        <taxon>Actinomycetes</taxon>
        <taxon>Kitasatosporales</taxon>
        <taxon>Streptomycetaceae</taxon>
        <taxon>Streptomyces</taxon>
    </lineage>
</organism>
<dbReference type="EMBL" id="BMVG01000001">
    <property type="protein sequence ID" value="GHD98469.1"/>
    <property type="molecule type" value="Genomic_DNA"/>
</dbReference>
<sequence>MFRGNPFGPHGSWRVTTRAPFRHHPSTPLHHHAHDTRPSTRATRPRGAATPKDHWSRLPLINLAFDVGTDRGTPDVPRTVASVSLRASAHDDKGGSLTQEIVRAAAVER</sequence>
<comment type="caution">
    <text evidence="2">The sequence shown here is derived from an EMBL/GenBank/DDBJ whole genome shotgun (WGS) entry which is preliminary data.</text>
</comment>
<reference evidence="2" key="2">
    <citation type="submission" date="2020-09" db="EMBL/GenBank/DDBJ databases">
        <authorList>
            <person name="Sun Q."/>
            <person name="Ohkuma M."/>
        </authorList>
    </citation>
    <scope>NUCLEOTIDE SEQUENCE</scope>
    <source>
        <strain evidence="2">JCM 4714</strain>
    </source>
</reference>
<dbReference type="Proteomes" id="UP000655443">
    <property type="component" value="Unassembled WGS sequence"/>
</dbReference>
<name>A0A918YC71_9ACTN</name>
<evidence type="ECO:0000313" key="3">
    <source>
        <dbReference type="Proteomes" id="UP000655443"/>
    </source>
</evidence>
<accession>A0A918YC71</accession>
<reference evidence="2" key="1">
    <citation type="journal article" date="2014" name="Int. J. Syst. Evol. Microbiol.">
        <title>Complete genome sequence of Corynebacterium casei LMG S-19264T (=DSM 44701T), isolated from a smear-ripened cheese.</title>
        <authorList>
            <consortium name="US DOE Joint Genome Institute (JGI-PGF)"/>
            <person name="Walter F."/>
            <person name="Albersmeier A."/>
            <person name="Kalinowski J."/>
            <person name="Ruckert C."/>
        </authorList>
    </citation>
    <scope>NUCLEOTIDE SEQUENCE</scope>
    <source>
        <strain evidence="2">JCM 4714</strain>
    </source>
</reference>
<dbReference type="AlphaFoldDB" id="A0A918YC71"/>
<evidence type="ECO:0000313" key="2">
    <source>
        <dbReference type="EMBL" id="GHD98469.1"/>
    </source>
</evidence>
<keyword evidence="3" id="KW-1185">Reference proteome</keyword>
<gene>
    <name evidence="2" type="ORF">GCM10010339_05770</name>
</gene>